<accession>X1TXL5</accession>
<comment type="caution">
    <text evidence="1">The sequence shown here is derived from an EMBL/GenBank/DDBJ whole genome shotgun (WGS) entry which is preliminary data.</text>
</comment>
<protein>
    <submittedName>
        <fullName evidence="1">Uncharacterized protein</fullName>
    </submittedName>
</protein>
<proteinExistence type="predicted"/>
<evidence type="ECO:0000313" key="1">
    <source>
        <dbReference type="EMBL" id="GAI96111.1"/>
    </source>
</evidence>
<gene>
    <name evidence="1" type="ORF">S12H4_33139</name>
</gene>
<sequence length="194" mass="22774">MKTTKELKEGANIDAHKQETLFWQTRINITQAPEIFVPKEMPESAVPFYQKPGDIRTFLYDPFGKDPSRTYGLELTANDKVNVIFFTKAETESEAIQLGHAWLSNLKYKFIGLDGNVKAKPIIKSGQELLKRSQLFEIILPIGFIKDKINIVERFINAFYYKNEHRVQLFLMWRREPRSEKLEEQSNLFNLRFL</sequence>
<dbReference type="EMBL" id="BARW01019509">
    <property type="protein sequence ID" value="GAI96111.1"/>
    <property type="molecule type" value="Genomic_DNA"/>
</dbReference>
<name>X1TXL5_9ZZZZ</name>
<reference evidence="1" key="1">
    <citation type="journal article" date="2014" name="Front. Microbiol.">
        <title>High frequency of phylogenetically diverse reductive dehalogenase-homologous genes in deep subseafloor sedimentary metagenomes.</title>
        <authorList>
            <person name="Kawai M."/>
            <person name="Futagami T."/>
            <person name="Toyoda A."/>
            <person name="Takaki Y."/>
            <person name="Nishi S."/>
            <person name="Hori S."/>
            <person name="Arai W."/>
            <person name="Tsubouchi T."/>
            <person name="Morono Y."/>
            <person name="Uchiyama I."/>
            <person name="Ito T."/>
            <person name="Fujiyama A."/>
            <person name="Inagaki F."/>
            <person name="Takami H."/>
        </authorList>
    </citation>
    <scope>NUCLEOTIDE SEQUENCE</scope>
    <source>
        <strain evidence="1">Expedition CK06-06</strain>
    </source>
</reference>
<dbReference type="AlphaFoldDB" id="X1TXL5"/>
<organism evidence="1">
    <name type="scientific">marine sediment metagenome</name>
    <dbReference type="NCBI Taxonomy" id="412755"/>
    <lineage>
        <taxon>unclassified sequences</taxon>
        <taxon>metagenomes</taxon>
        <taxon>ecological metagenomes</taxon>
    </lineage>
</organism>